<dbReference type="AlphaFoldDB" id="A0AAN7KFK6"/>
<dbReference type="FunFam" id="3.20.20.80:FF:000002">
    <property type="entry name" value="Glucan endo-1,3-beta-glucosidase 3"/>
    <property type="match status" value="1"/>
</dbReference>
<comment type="similarity">
    <text evidence="3 11">Belongs to the glycosyl hydrolase 17 family.</text>
</comment>
<dbReference type="InterPro" id="IPR000490">
    <property type="entry name" value="Glyco_hydro_17"/>
</dbReference>
<evidence type="ECO:0000313" key="16">
    <source>
        <dbReference type="Proteomes" id="UP001345219"/>
    </source>
</evidence>
<protein>
    <recommendedName>
        <fullName evidence="4">glucan endo-1,3-beta-D-glucosidase</fullName>
        <ecNumber evidence="4">3.2.1.39</ecNumber>
    </recommendedName>
</protein>
<evidence type="ECO:0000313" key="15">
    <source>
        <dbReference type="EMBL" id="KAK4761905.1"/>
    </source>
</evidence>
<keyword evidence="16" id="KW-1185">Reference proteome</keyword>
<dbReference type="PANTHER" id="PTHR32227">
    <property type="entry name" value="GLUCAN ENDO-1,3-BETA-GLUCOSIDASE BG1-RELATED-RELATED"/>
    <property type="match status" value="1"/>
</dbReference>
<feature type="compositionally biased region" description="Pro residues" evidence="12">
    <location>
        <begin position="349"/>
        <end position="359"/>
    </location>
</feature>
<dbReference type="EC" id="3.2.1.39" evidence="4"/>
<evidence type="ECO:0000256" key="9">
    <source>
        <dbReference type="ARBA" id="ARBA00023157"/>
    </source>
</evidence>
<evidence type="ECO:0000256" key="5">
    <source>
        <dbReference type="ARBA" id="ARBA00022622"/>
    </source>
</evidence>
<keyword evidence="9" id="KW-1015">Disulfide bond</keyword>
<evidence type="ECO:0000259" key="14">
    <source>
        <dbReference type="SMART" id="SM00768"/>
    </source>
</evidence>
<evidence type="ECO:0000256" key="3">
    <source>
        <dbReference type="ARBA" id="ARBA00008773"/>
    </source>
</evidence>
<dbReference type="InterPro" id="IPR017853">
    <property type="entry name" value="GH"/>
</dbReference>
<organism evidence="15 16">
    <name type="scientific">Trapa incisa</name>
    <dbReference type="NCBI Taxonomy" id="236973"/>
    <lineage>
        <taxon>Eukaryota</taxon>
        <taxon>Viridiplantae</taxon>
        <taxon>Streptophyta</taxon>
        <taxon>Embryophyta</taxon>
        <taxon>Tracheophyta</taxon>
        <taxon>Spermatophyta</taxon>
        <taxon>Magnoliopsida</taxon>
        <taxon>eudicotyledons</taxon>
        <taxon>Gunneridae</taxon>
        <taxon>Pentapetalae</taxon>
        <taxon>rosids</taxon>
        <taxon>malvids</taxon>
        <taxon>Myrtales</taxon>
        <taxon>Lythraceae</taxon>
        <taxon>Trapa</taxon>
    </lineage>
</organism>
<dbReference type="Pfam" id="PF00332">
    <property type="entry name" value="Glyco_hydro_17"/>
    <property type="match status" value="1"/>
</dbReference>
<dbReference type="GO" id="GO:0005975">
    <property type="term" value="P:carbohydrate metabolic process"/>
    <property type="evidence" value="ECO:0007669"/>
    <property type="project" value="InterPro"/>
</dbReference>
<keyword evidence="7" id="KW-0378">Hydrolase</keyword>
<evidence type="ECO:0000256" key="6">
    <source>
        <dbReference type="ARBA" id="ARBA00022729"/>
    </source>
</evidence>
<dbReference type="Gene3D" id="3.20.20.80">
    <property type="entry name" value="Glycosidases"/>
    <property type="match status" value="1"/>
</dbReference>
<evidence type="ECO:0000256" key="7">
    <source>
        <dbReference type="ARBA" id="ARBA00022801"/>
    </source>
</evidence>
<dbReference type="InterPro" id="IPR044965">
    <property type="entry name" value="Glyco_hydro_17_plant"/>
</dbReference>
<keyword evidence="5" id="KW-0449">Lipoprotein</keyword>
<feature type="signal peptide" evidence="13">
    <location>
        <begin position="1"/>
        <end position="19"/>
    </location>
</feature>
<feature type="region of interest" description="Disordered" evidence="12">
    <location>
        <begin position="343"/>
        <end position="365"/>
    </location>
</feature>
<evidence type="ECO:0000256" key="13">
    <source>
        <dbReference type="SAM" id="SignalP"/>
    </source>
</evidence>
<feature type="chain" id="PRO_5042953863" description="glucan endo-1,3-beta-D-glucosidase" evidence="13">
    <location>
        <begin position="20"/>
        <end position="496"/>
    </location>
</feature>
<comment type="catalytic activity">
    <reaction evidence="1">
        <text>Hydrolysis of (1-&gt;3)-beta-D-glucosidic linkages in (1-&gt;3)-beta-D-glucans.</text>
        <dbReference type="EC" id="3.2.1.39"/>
    </reaction>
</comment>
<keyword evidence="6 13" id="KW-0732">Signal</keyword>
<dbReference type="Pfam" id="PF07983">
    <property type="entry name" value="X8"/>
    <property type="match status" value="1"/>
</dbReference>
<feature type="domain" description="X8" evidence="14">
    <location>
        <begin position="364"/>
        <end position="448"/>
    </location>
</feature>
<keyword evidence="8" id="KW-0611">Plant defense</keyword>
<dbReference type="InterPro" id="IPR012946">
    <property type="entry name" value="X8"/>
</dbReference>
<keyword evidence="5" id="KW-0325">Glycoprotein</keyword>
<keyword evidence="5" id="KW-0472">Membrane</keyword>
<dbReference type="GO" id="GO:0006952">
    <property type="term" value="P:defense response"/>
    <property type="evidence" value="ECO:0007669"/>
    <property type="project" value="UniProtKB-KW"/>
</dbReference>
<dbReference type="FunFam" id="1.20.58.1040:FF:000003">
    <property type="entry name" value="glucan endo-1,3-beta-glucosidase 7"/>
    <property type="match status" value="1"/>
</dbReference>
<keyword evidence="10" id="KW-0326">Glycosidase</keyword>
<keyword evidence="5" id="KW-0336">GPI-anchor</keyword>
<evidence type="ECO:0000256" key="1">
    <source>
        <dbReference type="ARBA" id="ARBA00000382"/>
    </source>
</evidence>
<comment type="caution">
    <text evidence="15">The sequence shown here is derived from an EMBL/GenBank/DDBJ whole genome shotgun (WGS) entry which is preliminary data.</text>
</comment>
<dbReference type="SUPFAM" id="SSF51445">
    <property type="entry name" value="(Trans)glycosidases"/>
    <property type="match status" value="1"/>
</dbReference>
<evidence type="ECO:0000256" key="11">
    <source>
        <dbReference type="RuleBase" id="RU004335"/>
    </source>
</evidence>
<proteinExistence type="inferred from homology"/>
<dbReference type="SMART" id="SM00768">
    <property type="entry name" value="X8"/>
    <property type="match status" value="1"/>
</dbReference>
<dbReference type="GO" id="GO:0005886">
    <property type="term" value="C:plasma membrane"/>
    <property type="evidence" value="ECO:0007669"/>
    <property type="project" value="UniProtKB-SubCell"/>
</dbReference>
<sequence length="496" mass="54015">MCQLFFLLMFLVRLQASCAGYPIGVNYGTVADNLPHPAQVAAFLKSRTTIDRVKIFDANPDILRAFAGTGIAVTVTVGNGDVIPLSKLPAAQSWVSSNIVPFHPATNINRVAVGNEILATHDKTLIATLLPAMKSIHSALRLANVTSVEVTTPHSLGILSASEPPSNSRFRRGYDRAIFAPILEFHRQTNSTFMVNPYPYFGFTDKTLNYALFRPNAGVFDSATGINYTNMFDAQMDAVHTAMNRLGYGDVTISVGETGWPSVGDPVTQPDVNVENAKSFNGNLIKHVNSGKGTPLMPNRTFETYVFSLFNEDLKPSVSEQNFGLFKPDLTPVYDVGILRDQQAAGPIPSSPPTAPPPSAEGKRWCVPKSDATDQALQANIDYACSNRVDCKPIQGGGPCFSPNTARSHAAYVMNAYYQASGRHPFDCDFGGTGTITTTDPSYGACLYPSYSEGLARTDMGNWASRDRRWTSSCGTMATMLMATQVLLSLHYFWRW</sequence>
<evidence type="ECO:0000256" key="10">
    <source>
        <dbReference type="ARBA" id="ARBA00023295"/>
    </source>
</evidence>
<evidence type="ECO:0000256" key="12">
    <source>
        <dbReference type="SAM" id="MobiDB-lite"/>
    </source>
</evidence>
<dbReference type="EMBL" id="JAXIOK010000009">
    <property type="protein sequence ID" value="KAK4761905.1"/>
    <property type="molecule type" value="Genomic_DNA"/>
</dbReference>
<comment type="subcellular location">
    <subcellularLocation>
        <location evidence="2">Cell membrane</location>
        <topology evidence="2">Lipid-anchor</topology>
        <topology evidence="2">GPI-anchor</topology>
    </subcellularLocation>
</comment>
<dbReference type="Gene3D" id="1.20.58.1040">
    <property type="match status" value="1"/>
</dbReference>
<name>A0AAN7KFK6_9MYRT</name>
<accession>A0AAN7KFK6</accession>
<dbReference type="GO" id="GO:0098552">
    <property type="term" value="C:side of membrane"/>
    <property type="evidence" value="ECO:0007669"/>
    <property type="project" value="UniProtKB-KW"/>
</dbReference>
<gene>
    <name evidence="15" type="ORF">SAY87_029789</name>
</gene>
<reference evidence="15 16" key="1">
    <citation type="journal article" date="2023" name="Hortic Res">
        <title>Pangenome of water caltrop reveals structural variations and asymmetric subgenome divergence after allopolyploidization.</title>
        <authorList>
            <person name="Zhang X."/>
            <person name="Chen Y."/>
            <person name="Wang L."/>
            <person name="Yuan Y."/>
            <person name="Fang M."/>
            <person name="Shi L."/>
            <person name="Lu R."/>
            <person name="Comes H.P."/>
            <person name="Ma Y."/>
            <person name="Chen Y."/>
            <person name="Huang G."/>
            <person name="Zhou Y."/>
            <person name="Zheng Z."/>
            <person name="Qiu Y."/>
        </authorList>
    </citation>
    <scope>NUCLEOTIDE SEQUENCE [LARGE SCALE GENOMIC DNA]</scope>
    <source>
        <tissue evidence="15">Roots</tissue>
    </source>
</reference>
<evidence type="ECO:0000256" key="4">
    <source>
        <dbReference type="ARBA" id="ARBA00012780"/>
    </source>
</evidence>
<evidence type="ECO:0000256" key="2">
    <source>
        <dbReference type="ARBA" id="ARBA00004609"/>
    </source>
</evidence>
<evidence type="ECO:0000256" key="8">
    <source>
        <dbReference type="ARBA" id="ARBA00022821"/>
    </source>
</evidence>
<dbReference type="GO" id="GO:0042973">
    <property type="term" value="F:glucan endo-1,3-beta-D-glucosidase activity"/>
    <property type="evidence" value="ECO:0007669"/>
    <property type="project" value="UniProtKB-EC"/>
</dbReference>
<dbReference type="Proteomes" id="UP001345219">
    <property type="component" value="Chromosome 23"/>
</dbReference>